<dbReference type="Proteomes" id="UP000288805">
    <property type="component" value="Unassembled WGS sequence"/>
</dbReference>
<feature type="region of interest" description="Disordered" evidence="1">
    <location>
        <begin position="111"/>
        <end position="135"/>
    </location>
</feature>
<dbReference type="InterPro" id="IPR005162">
    <property type="entry name" value="Retrotrans_gag_dom"/>
</dbReference>
<evidence type="ECO:0000313" key="4">
    <source>
        <dbReference type="Proteomes" id="UP000288805"/>
    </source>
</evidence>
<dbReference type="EMBL" id="QGNW01000002">
    <property type="protein sequence ID" value="RVX22737.1"/>
    <property type="molecule type" value="Genomic_DNA"/>
</dbReference>
<evidence type="ECO:0000313" key="3">
    <source>
        <dbReference type="EMBL" id="RVX22737.1"/>
    </source>
</evidence>
<organism evidence="3 4">
    <name type="scientific">Vitis vinifera</name>
    <name type="common">Grape</name>
    <dbReference type="NCBI Taxonomy" id="29760"/>
    <lineage>
        <taxon>Eukaryota</taxon>
        <taxon>Viridiplantae</taxon>
        <taxon>Streptophyta</taxon>
        <taxon>Embryophyta</taxon>
        <taxon>Tracheophyta</taxon>
        <taxon>Spermatophyta</taxon>
        <taxon>Magnoliopsida</taxon>
        <taxon>eudicotyledons</taxon>
        <taxon>Gunneridae</taxon>
        <taxon>Pentapetalae</taxon>
        <taxon>rosids</taxon>
        <taxon>Vitales</taxon>
        <taxon>Vitaceae</taxon>
        <taxon>Viteae</taxon>
        <taxon>Vitis</taxon>
    </lineage>
</organism>
<dbReference type="Pfam" id="PF03732">
    <property type="entry name" value="Retrotrans_gag"/>
    <property type="match status" value="1"/>
</dbReference>
<evidence type="ECO:0000256" key="1">
    <source>
        <dbReference type="SAM" id="MobiDB-lite"/>
    </source>
</evidence>
<reference evidence="3 4" key="1">
    <citation type="journal article" date="2018" name="PLoS Genet.">
        <title>Population sequencing reveals clonal diversity and ancestral inbreeding in the grapevine cultivar Chardonnay.</title>
        <authorList>
            <person name="Roach M.J."/>
            <person name="Johnson D.L."/>
            <person name="Bohlmann J."/>
            <person name="van Vuuren H.J."/>
            <person name="Jones S.J."/>
            <person name="Pretorius I.S."/>
            <person name="Schmidt S.A."/>
            <person name="Borneman A.R."/>
        </authorList>
    </citation>
    <scope>NUCLEOTIDE SEQUENCE [LARGE SCALE GENOMIC DNA]</scope>
    <source>
        <strain evidence="4">cv. Chardonnay</strain>
        <tissue evidence="3">Leaf</tissue>
    </source>
</reference>
<dbReference type="PANTHER" id="PTHR32108:SF9">
    <property type="entry name" value="REVERSE TRANSCRIPTASE RNASE H-LIKE DOMAIN-CONTAINING PROTEIN"/>
    <property type="match status" value="1"/>
</dbReference>
<proteinExistence type="predicted"/>
<dbReference type="PANTHER" id="PTHR32108">
    <property type="entry name" value="DNA-DIRECTED RNA POLYMERASE SUBUNIT ALPHA"/>
    <property type="match status" value="1"/>
</dbReference>
<comment type="caution">
    <text evidence="3">The sequence shown here is derived from an EMBL/GenBank/DDBJ whole genome shotgun (WGS) entry which is preliminary data.</text>
</comment>
<evidence type="ECO:0000259" key="2">
    <source>
        <dbReference type="Pfam" id="PF03732"/>
    </source>
</evidence>
<name>A0A438KNG0_VITVI</name>
<sequence length="515" mass="58100">MRGHRLDEAQMIMLFPLSLSGAVQRWFASLDPSRRRTWADLGQEFIRQYSFNTIVDVSRRELEALRQGPDETVTSFISRWREKIAHIIDRPSECDQISMIIFFPFRLKGKKSGSGPRPSDVGTIGMTGHRSSRRPPFQSQFLGTPYQMIQHDQYRPVAPIRPVGPTYLHPPPQPVYATQAPQRPPMQFHHQYRVPPPPRPVRQFTQLGMPLSRAFQRLVEGGLIAPLPPRPPLQPTPPGFRTDLHYAYHQRAGHDTDSCSALRHAIQDLIDQGLVDLGRPGVATNPLPTHDTRAVPPPSEGVHLIEFAGDEIFMMADPRPFSLTPDRIYGPPPVSPVYLQHVPPMTPFILFPEEYRSPHRDVQIVTRSGRVAQPPPVDRPFAGIAAREEVRREEDEILRQLRTTQARISIWSLLASSSTHRDALVRALGQIRVDTATTPEGLIHMLTADRATCIVFSDDDLPPEGSNHVRPLFIDVACLGRRVPSVLLDNGSALIHMGIWPLWSLEVVRADYNGY</sequence>
<gene>
    <name evidence="3" type="ORF">CK203_008489</name>
</gene>
<accession>A0A438KNG0</accession>
<feature type="domain" description="Retrotransposon gag" evidence="2">
    <location>
        <begin position="14"/>
        <end position="84"/>
    </location>
</feature>
<dbReference type="AlphaFoldDB" id="A0A438KNG0"/>
<protein>
    <recommendedName>
        <fullName evidence="2">Retrotransposon gag domain-containing protein</fullName>
    </recommendedName>
</protein>